<evidence type="ECO:0000256" key="5">
    <source>
        <dbReference type="ARBA" id="ARBA00022553"/>
    </source>
</evidence>
<organism evidence="20 21">
    <name type="scientific">Aureimonas jatrophae</name>
    <dbReference type="NCBI Taxonomy" id="1166073"/>
    <lineage>
        <taxon>Bacteria</taxon>
        <taxon>Pseudomonadati</taxon>
        <taxon>Pseudomonadota</taxon>
        <taxon>Alphaproteobacteria</taxon>
        <taxon>Hyphomicrobiales</taxon>
        <taxon>Aurantimonadaceae</taxon>
        <taxon>Aureimonas</taxon>
    </lineage>
</organism>
<dbReference type="SUPFAM" id="SSF55785">
    <property type="entry name" value="PYP-like sensor domain (PAS domain)"/>
    <property type="match status" value="2"/>
</dbReference>
<dbReference type="PANTHER" id="PTHR41523">
    <property type="entry name" value="TWO-COMPONENT SYSTEM SENSOR PROTEIN"/>
    <property type="match status" value="1"/>
</dbReference>
<dbReference type="PROSITE" id="PS50112">
    <property type="entry name" value="PAS"/>
    <property type="match status" value="1"/>
</dbReference>
<evidence type="ECO:0000256" key="8">
    <source>
        <dbReference type="ARBA" id="ARBA00022643"/>
    </source>
</evidence>
<dbReference type="Pfam" id="PF08447">
    <property type="entry name" value="PAS_3"/>
    <property type="match status" value="2"/>
</dbReference>
<keyword evidence="17" id="KW-0175">Coiled coil</keyword>
<dbReference type="InterPro" id="IPR029016">
    <property type="entry name" value="GAF-like_dom_sf"/>
</dbReference>
<evidence type="ECO:0000313" key="21">
    <source>
        <dbReference type="Proteomes" id="UP000198793"/>
    </source>
</evidence>
<evidence type="ECO:0000259" key="18">
    <source>
        <dbReference type="PROSITE" id="PS50112"/>
    </source>
</evidence>
<dbReference type="EC" id="2.7.13.3" evidence="2"/>
<dbReference type="Gene3D" id="3.30.450.20">
    <property type="entry name" value="PAS domain"/>
    <property type="match status" value="2"/>
</dbReference>
<dbReference type="Gene3D" id="3.30.565.10">
    <property type="entry name" value="Histidine kinase-like ATPase, C-terminal domain"/>
    <property type="match status" value="1"/>
</dbReference>
<dbReference type="EMBL" id="FNIT01000006">
    <property type="protein sequence ID" value="SDO39292.1"/>
    <property type="molecule type" value="Genomic_DNA"/>
</dbReference>
<reference evidence="20 21" key="1">
    <citation type="submission" date="2016-10" db="EMBL/GenBank/DDBJ databases">
        <authorList>
            <person name="de Groot N.N."/>
        </authorList>
    </citation>
    <scope>NUCLEOTIDE SEQUENCE [LARGE SCALE GENOMIC DNA]</scope>
    <source>
        <strain evidence="21">L7-484,KACC 16230,DSM 25025</strain>
    </source>
</reference>
<dbReference type="GO" id="GO:0009881">
    <property type="term" value="F:photoreceptor activity"/>
    <property type="evidence" value="ECO:0007669"/>
    <property type="project" value="UniProtKB-KW"/>
</dbReference>
<keyword evidence="5" id="KW-0597">Phosphoprotein</keyword>
<name>A0A1H0J6P7_9HYPH</name>
<evidence type="ECO:0000256" key="17">
    <source>
        <dbReference type="SAM" id="Coils"/>
    </source>
</evidence>
<evidence type="ECO:0000256" key="14">
    <source>
        <dbReference type="ARBA" id="ARBA00022991"/>
    </source>
</evidence>
<evidence type="ECO:0000256" key="9">
    <source>
        <dbReference type="ARBA" id="ARBA00022679"/>
    </source>
</evidence>
<keyword evidence="13" id="KW-0067">ATP-binding</keyword>
<dbReference type="Gene3D" id="2.10.70.100">
    <property type="match status" value="1"/>
</dbReference>
<evidence type="ECO:0000256" key="11">
    <source>
        <dbReference type="ARBA" id="ARBA00022741"/>
    </source>
</evidence>
<dbReference type="GO" id="GO:0004673">
    <property type="term" value="F:protein histidine kinase activity"/>
    <property type="evidence" value="ECO:0007669"/>
    <property type="project" value="UniProtKB-EC"/>
</dbReference>
<keyword evidence="21" id="KW-1185">Reference proteome</keyword>
<evidence type="ECO:0000313" key="20">
    <source>
        <dbReference type="EMBL" id="SDO39292.1"/>
    </source>
</evidence>
<keyword evidence="8" id="KW-0288">FMN</keyword>
<dbReference type="SMART" id="SM00091">
    <property type="entry name" value="PAS"/>
    <property type="match status" value="2"/>
</dbReference>
<dbReference type="InterPro" id="IPR001610">
    <property type="entry name" value="PAC"/>
</dbReference>
<dbReference type="Proteomes" id="UP000198793">
    <property type="component" value="Unassembled WGS sequence"/>
</dbReference>
<sequence>MTADLERQLAQAREEIRQLQATTAELESRLSARPHQDDLRLALDAAALVGTWDWDMRHDRIFADARFAALYGLDPEDGPRGLPIERYTQGVHEADRPALIQAIDEAIRTGDIFAHQYRTRNRDGETRWVFARGRVFFDPTNQPVRFPGAVVDVTREKRRAERQDALLRLGDLVQQDGSDADLTAQALALLGEALDIQRVGYATVDAAQHLATIAAEWCAPGVVPLSGPLPIARFGAHLLEALRGGLVRIEDVEDDPLTRKQADAWEHIGSRSLLNLTVVRDDRVEVILFLHARERRAWPDDDVAFVRDVLNRTWISSQRRQAQLQLVDAERRLRNAHEAAALGVFELNLATGALTWDRRCREVFGIADGAIVTYPETVLAVAHPDDRDALKDASARAFTDMSDPLDLVYRIIRPLDGQMRHVHATAQVNRNDRGEPIFVGLLRDVTTEKEGENRQRLLARELQHRVKNTLAIVKALANQTLRRAPSTAEGLANFAARLDALSQAHDVLTATNWTGAAMHEVVAGALATHETGDGDARRIRFGGPDIALDARQSLALSLALHELATNAVKYGALSADTGRVDLHWWIESGDTEPVLRIEWRESDGPAVAVPEGRGFGSRLIEQSLASDFGGTVALRFEPGGLVAEVRAPVPDGRIAQDHRSA</sequence>
<keyword evidence="14" id="KW-0157">Chromophore</keyword>
<feature type="domain" description="PAC" evidence="19">
    <location>
        <begin position="405"/>
        <end position="457"/>
    </location>
</feature>
<evidence type="ECO:0000256" key="10">
    <source>
        <dbReference type="ARBA" id="ARBA00022737"/>
    </source>
</evidence>
<evidence type="ECO:0000256" key="16">
    <source>
        <dbReference type="ARBA" id="ARBA00023170"/>
    </source>
</evidence>
<accession>A0A1H0J6P7</accession>
<dbReference type="PROSITE" id="PS50113">
    <property type="entry name" value="PAC"/>
    <property type="match status" value="2"/>
</dbReference>
<evidence type="ECO:0000256" key="13">
    <source>
        <dbReference type="ARBA" id="ARBA00022840"/>
    </source>
</evidence>
<keyword evidence="16" id="KW-0675">Receptor</keyword>
<protein>
    <recommendedName>
        <fullName evidence="3">Blue-light-activated histidine kinase</fullName>
        <ecNumber evidence="2">2.7.13.3</ecNumber>
    </recommendedName>
</protein>
<dbReference type="InterPro" id="IPR011102">
    <property type="entry name" value="Sig_transdc_His_kinase_HWE"/>
</dbReference>
<dbReference type="STRING" id="1166073.SAMN05192530_10624"/>
<keyword evidence="9" id="KW-0808">Transferase</keyword>
<keyword evidence="4" id="KW-0600">Photoreceptor protein</keyword>
<evidence type="ECO:0000256" key="7">
    <source>
        <dbReference type="ARBA" id="ARBA00022630"/>
    </source>
</evidence>
<gene>
    <name evidence="20" type="ORF">SAMN05192530_10624</name>
</gene>
<dbReference type="RefSeq" id="WP_170842592.1">
    <property type="nucleotide sequence ID" value="NZ_FNIT01000006.1"/>
</dbReference>
<evidence type="ECO:0000259" key="19">
    <source>
        <dbReference type="PROSITE" id="PS50113"/>
    </source>
</evidence>
<dbReference type="Pfam" id="PF07536">
    <property type="entry name" value="HWE_HK"/>
    <property type="match status" value="1"/>
</dbReference>
<dbReference type="SMART" id="SM00086">
    <property type="entry name" value="PAC"/>
    <property type="match status" value="2"/>
</dbReference>
<keyword evidence="12" id="KW-0418">Kinase</keyword>
<dbReference type="GO" id="GO:0005524">
    <property type="term" value="F:ATP binding"/>
    <property type="evidence" value="ECO:0007669"/>
    <property type="project" value="UniProtKB-KW"/>
</dbReference>
<evidence type="ECO:0000256" key="15">
    <source>
        <dbReference type="ARBA" id="ARBA00023026"/>
    </source>
</evidence>
<comment type="catalytic activity">
    <reaction evidence="1">
        <text>ATP + protein L-histidine = ADP + protein N-phospho-L-histidine.</text>
        <dbReference type="EC" id="2.7.13.3"/>
    </reaction>
</comment>
<feature type="coiled-coil region" evidence="17">
    <location>
        <begin position="2"/>
        <end position="29"/>
    </location>
</feature>
<dbReference type="Gene3D" id="3.30.450.40">
    <property type="match status" value="1"/>
</dbReference>
<dbReference type="InterPro" id="IPR036890">
    <property type="entry name" value="HATPase_C_sf"/>
</dbReference>
<keyword evidence="15" id="KW-0843">Virulence</keyword>
<keyword evidence="7" id="KW-0285">Flavoprotein</keyword>
<evidence type="ECO:0000256" key="3">
    <source>
        <dbReference type="ARBA" id="ARBA00021740"/>
    </source>
</evidence>
<dbReference type="InterPro" id="IPR035965">
    <property type="entry name" value="PAS-like_dom_sf"/>
</dbReference>
<dbReference type="SUPFAM" id="SSF55874">
    <property type="entry name" value="ATPase domain of HSP90 chaperone/DNA topoisomerase II/histidine kinase"/>
    <property type="match status" value="1"/>
</dbReference>
<evidence type="ECO:0000256" key="4">
    <source>
        <dbReference type="ARBA" id="ARBA00022543"/>
    </source>
</evidence>
<evidence type="ECO:0000256" key="12">
    <source>
        <dbReference type="ARBA" id="ARBA00022777"/>
    </source>
</evidence>
<evidence type="ECO:0000256" key="2">
    <source>
        <dbReference type="ARBA" id="ARBA00012438"/>
    </source>
</evidence>
<evidence type="ECO:0000256" key="6">
    <source>
        <dbReference type="ARBA" id="ARBA00022606"/>
    </source>
</evidence>
<feature type="domain" description="PAC" evidence="19">
    <location>
        <begin position="113"/>
        <end position="165"/>
    </location>
</feature>
<dbReference type="InterPro" id="IPR013655">
    <property type="entry name" value="PAS_fold_3"/>
</dbReference>
<keyword evidence="10" id="KW-0677">Repeat</keyword>
<dbReference type="SMART" id="SM00911">
    <property type="entry name" value="HWE_HK"/>
    <property type="match status" value="1"/>
</dbReference>
<keyword evidence="6" id="KW-0716">Sensory transduction</keyword>
<feature type="domain" description="PAS" evidence="18">
    <location>
        <begin position="329"/>
        <end position="401"/>
    </location>
</feature>
<dbReference type="NCBIfam" id="TIGR00229">
    <property type="entry name" value="sensory_box"/>
    <property type="match status" value="1"/>
</dbReference>
<evidence type="ECO:0000256" key="1">
    <source>
        <dbReference type="ARBA" id="ARBA00000085"/>
    </source>
</evidence>
<dbReference type="CDD" id="cd00130">
    <property type="entry name" value="PAS"/>
    <property type="match status" value="1"/>
</dbReference>
<keyword evidence="11" id="KW-0547">Nucleotide-binding</keyword>
<dbReference type="PANTHER" id="PTHR41523:SF7">
    <property type="entry name" value="HISTIDINE KINASE"/>
    <property type="match status" value="1"/>
</dbReference>
<dbReference type="AlphaFoldDB" id="A0A1H0J6P7"/>
<dbReference type="InterPro" id="IPR000014">
    <property type="entry name" value="PAS"/>
</dbReference>
<dbReference type="SUPFAM" id="SSF55781">
    <property type="entry name" value="GAF domain-like"/>
    <property type="match status" value="1"/>
</dbReference>
<dbReference type="InterPro" id="IPR000700">
    <property type="entry name" value="PAS-assoc_C"/>
</dbReference>
<proteinExistence type="predicted"/>